<proteinExistence type="predicted"/>
<evidence type="ECO:0000313" key="1">
    <source>
        <dbReference type="Proteomes" id="UP000887576"/>
    </source>
</evidence>
<dbReference type="Proteomes" id="UP000887576">
    <property type="component" value="Unplaced"/>
</dbReference>
<reference evidence="2" key="1">
    <citation type="submission" date="2022-11" db="UniProtKB">
        <authorList>
            <consortium name="WormBaseParasite"/>
        </authorList>
    </citation>
    <scope>IDENTIFICATION</scope>
</reference>
<evidence type="ECO:0000313" key="2">
    <source>
        <dbReference type="WBParaSite" id="JU765_v2.g6439.t1"/>
    </source>
</evidence>
<protein>
    <submittedName>
        <fullName evidence="2">ABC transporter domain-containing protein</fullName>
    </submittedName>
</protein>
<accession>A0AC34RFJ5</accession>
<sequence length="99" mass="10728">MHNFKTDVAFGANLDVRDLSFIKSFAKDGCVSSIYNPPVTAEFLRRVSLKISHGEIHGVLGTSGSGKSTLLKVIAGRIDGKVDGTIWLNGQLMTNYAWS</sequence>
<organism evidence="1 2">
    <name type="scientific">Panagrolaimus sp. JU765</name>
    <dbReference type="NCBI Taxonomy" id="591449"/>
    <lineage>
        <taxon>Eukaryota</taxon>
        <taxon>Metazoa</taxon>
        <taxon>Ecdysozoa</taxon>
        <taxon>Nematoda</taxon>
        <taxon>Chromadorea</taxon>
        <taxon>Rhabditida</taxon>
        <taxon>Tylenchina</taxon>
        <taxon>Panagrolaimomorpha</taxon>
        <taxon>Panagrolaimoidea</taxon>
        <taxon>Panagrolaimidae</taxon>
        <taxon>Panagrolaimus</taxon>
    </lineage>
</organism>
<name>A0AC34RFJ5_9BILA</name>
<dbReference type="WBParaSite" id="JU765_v2.g6439.t1">
    <property type="protein sequence ID" value="JU765_v2.g6439.t1"/>
    <property type="gene ID" value="JU765_v2.g6439"/>
</dbReference>